<evidence type="ECO:0000313" key="6">
    <source>
        <dbReference type="Proteomes" id="UP001221302"/>
    </source>
</evidence>
<dbReference type="AlphaFoldDB" id="A0AAE3TDS3"/>
<dbReference type="Gene3D" id="3.40.50.2300">
    <property type="match status" value="1"/>
</dbReference>
<dbReference type="SUPFAM" id="SSF52172">
    <property type="entry name" value="CheY-like"/>
    <property type="match status" value="1"/>
</dbReference>
<dbReference type="Proteomes" id="UP001221302">
    <property type="component" value="Unassembled WGS sequence"/>
</dbReference>
<dbReference type="SMART" id="SM00448">
    <property type="entry name" value="REC"/>
    <property type="match status" value="1"/>
</dbReference>
<keyword evidence="1 3" id="KW-0597">Phosphoprotein</keyword>
<dbReference type="RefSeq" id="WP_321535484.1">
    <property type="nucleotide sequence ID" value="NZ_JARGDL010000006.1"/>
</dbReference>
<dbReference type="InterPro" id="IPR033753">
    <property type="entry name" value="GCV_H/Fam206"/>
</dbReference>
<dbReference type="GO" id="GO:0000160">
    <property type="term" value="P:phosphorelay signal transduction system"/>
    <property type="evidence" value="ECO:0007669"/>
    <property type="project" value="UniProtKB-KW"/>
</dbReference>
<accession>A0AAE3TDS3</accession>
<dbReference type="InterPro" id="IPR050595">
    <property type="entry name" value="Bact_response_regulator"/>
</dbReference>
<evidence type="ECO:0000256" key="3">
    <source>
        <dbReference type="PROSITE-ProRule" id="PRU00169"/>
    </source>
</evidence>
<dbReference type="PANTHER" id="PTHR44591:SF14">
    <property type="entry name" value="PROTEIN PILG"/>
    <property type="match status" value="1"/>
</dbReference>
<dbReference type="Gene3D" id="2.40.50.100">
    <property type="match status" value="1"/>
</dbReference>
<feature type="modified residue" description="4-aspartylphosphate" evidence="3">
    <location>
        <position position="55"/>
    </location>
</feature>
<dbReference type="CDD" id="cd06848">
    <property type="entry name" value="GCS_H"/>
    <property type="match status" value="1"/>
</dbReference>
<evidence type="ECO:0000256" key="1">
    <source>
        <dbReference type="ARBA" id="ARBA00022553"/>
    </source>
</evidence>
<protein>
    <submittedName>
        <fullName evidence="5">Response regulator</fullName>
    </submittedName>
</protein>
<dbReference type="PROSITE" id="PS50110">
    <property type="entry name" value="RESPONSE_REGULATORY"/>
    <property type="match status" value="1"/>
</dbReference>
<feature type="domain" description="Response regulatory" evidence="4">
    <location>
        <begin position="6"/>
        <end position="120"/>
    </location>
</feature>
<dbReference type="InterPro" id="IPR011006">
    <property type="entry name" value="CheY-like_superfamily"/>
</dbReference>
<proteinExistence type="predicted"/>
<dbReference type="Pfam" id="PF00072">
    <property type="entry name" value="Response_reg"/>
    <property type="match status" value="1"/>
</dbReference>
<organism evidence="5 6">
    <name type="scientific">Stygiobacter electus</name>
    <dbReference type="NCBI Taxonomy" id="3032292"/>
    <lineage>
        <taxon>Bacteria</taxon>
        <taxon>Pseudomonadati</taxon>
        <taxon>Ignavibacteriota</taxon>
        <taxon>Ignavibacteria</taxon>
        <taxon>Ignavibacteriales</taxon>
        <taxon>Melioribacteraceae</taxon>
        <taxon>Stygiobacter</taxon>
    </lineage>
</organism>
<gene>
    <name evidence="5" type="ORF">P0M35_06120</name>
</gene>
<name>A0AAE3TDS3_9BACT</name>
<dbReference type="Pfam" id="PF01597">
    <property type="entry name" value="GCV_H"/>
    <property type="match status" value="1"/>
</dbReference>
<evidence type="ECO:0000259" key="4">
    <source>
        <dbReference type="PROSITE" id="PS50110"/>
    </source>
</evidence>
<dbReference type="PANTHER" id="PTHR44591">
    <property type="entry name" value="STRESS RESPONSE REGULATOR PROTEIN 1"/>
    <property type="match status" value="1"/>
</dbReference>
<evidence type="ECO:0000313" key="5">
    <source>
        <dbReference type="EMBL" id="MDF1611717.1"/>
    </source>
</evidence>
<keyword evidence="2" id="KW-0902">Two-component regulatory system</keyword>
<comment type="caution">
    <text evidence="5">The sequence shown here is derived from an EMBL/GenBank/DDBJ whole genome shotgun (WGS) entry which is preliminary data.</text>
</comment>
<reference evidence="5" key="1">
    <citation type="submission" date="2023-03" db="EMBL/GenBank/DDBJ databases">
        <title>Stygiobacter electus gen. nov., sp. nov., facultatively anaerobic thermotolerant bacterium of the class Ignavibacteria from a well of Yessentuki mineral water deposit.</title>
        <authorList>
            <person name="Podosokorskaya O.A."/>
            <person name="Elcheninov A.G."/>
            <person name="Petrova N.F."/>
            <person name="Zavarzina D.G."/>
            <person name="Kublanov I.V."/>
            <person name="Merkel A.Y."/>
        </authorList>
    </citation>
    <scope>NUCLEOTIDE SEQUENCE</scope>
    <source>
        <strain evidence="5">09-Me</strain>
    </source>
</reference>
<dbReference type="EMBL" id="JARGDL010000006">
    <property type="protein sequence ID" value="MDF1611717.1"/>
    <property type="molecule type" value="Genomic_DNA"/>
</dbReference>
<dbReference type="InterPro" id="IPR001789">
    <property type="entry name" value="Sig_transdc_resp-reg_receiver"/>
</dbReference>
<evidence type="ECO:0000256" key="2">
    <source>
        <dbReference type="ARBA" id="ARBA00023012"/>
    </source>
</evidence>
<sequence length="261" mass="29713">MKNKFDILIIDDEKVVIDSIIKIASLANYSVDFSFDANEALTKLKQNEYDLIICDIMLPEKDGFQLLETIQNFNIETPVIMTTGYSTIDNAVKSLYLGAIDFIPKPFSIDEMQSLLARGLKYKSFLQQKRNTFSDGLVVSCPSRYFRLGVSCWANLNNDGTVLIGATNFFIKSIEPVNKIELLKNDDVLIQASPCAKLFSTEYVHNLNSSLSGRIIEVNKILIEKPEIIEKDPYFEGWLYRIIPQELEFEKQKLIPCGSDR</sequence>
<dbReference type="SUPFAM" id="SSF51230">
    <property type="entry name" value="Single hybrid motif"/>
    <property type="match status" value="1"/>
</dbReference>
<keyword evidence="6" id="KW-1185">Reference proteome</keyword>
<dbReference type="InterPro" id="IPR011053">
    <property type="entry name" value="Single_hybrid_motif"/>
</dbReference>